<keyword evidence="1" id="KW-0812">Transmembrane</keyword>
<feature type="transmembrane region" description="Helical" evidence="1">
    <location>
        <begin position="35"/>
        <end position="58"/>
    </location>
</feature>
<keyword evidence="1" id="KW-0472">Membrane</keyword>
<accession>A0A4Q7LTH8</accession>
<organism evidence="2 3">
    <name type="scientific">Microcella putealis</name>
    <dbReference type="NCBI Taxonomy" id="337005"/>
    <lineage>
        <taxon>Bacteria</taxon>
        <taxon>Bacillati</taxon>
        <taxon>Actinomycetota</taxon>
        <taxon>Actinomycetes</taxon>
        <taxon>Micrococcales</taxon>
        <taxon>Microbacteriaceae</taxon>
        <taxon>Microcella</taxon>
    </lineage>
</organism>
<proteinExistence type="predicted"/>
<keyword evidence="3" id="KW-1185">Reference proteome</keyword>
<dbReference type="Proteomes" id="UP000293519">
    <property type="component" value="Unassembled WGS sequence"/>
</dbReference>
<dbReference type="AlphaFoldDB" id="A0A4Q7LTH8"/>
<feature type="transmembrane region" description="Helical" evidence="1">
    <location>
        <begin position="7"/>
        <end position="29"/>
    </location>
</feature>
<sequence>MNSGERMWLWAQPLLAVVAGVAGIAAIVVRALGEFSYLPSVQAVVTGVLVLPGLALSLGINHLIVRARRPARLTSGEKILLIVQVLIVIVTVLTSLDQAALIGGYLLWPLLIAASVTACVTMARTTLALRRAATAEPVGMAPEVSTP</sequence>
<feature type="transmembrane region" description="Helical" evidence="1">
    <location>
        <begin position="79"/>
        <end position="96"/>
    </location>
</feature>
<dbReference type="RefSeq" id="WP_130485120.1">
    <property type="nucleotide sequence ID" value="NZ_SGWW01000002.1"/>
</dbReference>
<keyword evidence="1" id="KW-1133">Transmembrane helix</keyword>
<evidence type="ECO:0000313" key="2">
    <source>
        <dbReference type="EMBL" id="RZS57567.1"/>
    </source>
</evidence>
<evidence type="ECO:0000256" key="1">
    <source>
        <dbReference type="SAM" id="Phobius"/>
    </source>
</evidence>
<comment type="caution">
    <text evidence="2">The sequence shown here is derived from an EMBL/GenBank/DDBJ whole genome shotgun (WGS) entry which is preliminary data.</text>
</comment>
<gene>
    <name evidence="2" type="ORF">EV141_1281</name>
</gene>
<feature type="transmembrane region" description="Helical" evidence="1">
    <location>
        <begin position="102"/>
        <end position="123"/>
    </location>
</feature>
<dbReference type="OrthoDB" id="5118663at2"/>
<evidence type="ECO:0000313" key="3">
    <source>
        <dbReference type="Proteomes" id="UP000293519"/>
    </source>
</evidence>
<reference evidence="2 3" key="1">
    <citation type="journal article" date="2015" name="Stand. Genomic Sci.">
        <title>Genomic Encyclopedia of Bacterial and Archaeal Type Strains, Phase III: the genomes of soil and plant-associated and newly described type strains.</title>
        <authorList>
            <person name="Whitman W.B."/>
            <person name="Woyke T."/>
            <person name="Klenk H.P."/>
            <person name="Zhou Y."/>
            <person name="Lilburn T.G."/>
            <person name="Beck B.J."/>
            <person name="De Vos P."/>
            <person name="Vandamme P."/>
            <person name="Eisen J.A."/>
            <person name="Garrity G."/>
            <person name="Hugenholtz P."/>
            <person name="Kyrpides N.C."/>
        </authorList>
    </citation>
    <scope>NUCLEOTIDE SEQUENCE [LARGE SCALE GENOMIC DNA]</scope>
    <source>
        <strain evidence="2 3">CV2</strain>
    </source>
</reference>
<name>A0A4Q7LTH8_9MICO</name>
<dbReference type="EMBL" id="SGWW01000002">
    <property type="protein sequence ID" value="RZS57567.1"/>
    <property type="molecule type" value="Genomic_DNA"/>
</dbReference>
<protein>
    <submittedName>
        <fullName evidence="2">Uncharacterized protein</fullName>
    </submittedName>
</protein>